<gene>
    <name evidence="4" type="ORF">CF651_04015</name>
</gene>
<keyword evidence="1" id="KW-0732">Signal</keyword>
<dbReference type="Proteomes" id="UP000215509">
    <property type="component" value="Unassembled WGS sequence"/>
</dbReference>
<reference evidence="4 5" key="1">
    <citation type="submission" date="2017-07" db="EMBL/GenBank/DDBJ databases">
        <title>Genome sequencing and assembly of Paenibacillus rigui.</title>
        <authorList>
            <person name="Mayilraj S."/>
        </authorList>
    </citation>
    <scope>NUCLEOTIDE SEQUENCE [LARGE SCALE GENOMIC DNA]</scope>
    <source>
        <strain evidence="4 5">JCM 16352</strain>
    </source>
</reference>
<evidence type="ECO:0000256" key="1">
    <source>
        <dbReference type="SAM" id="SignalP"/>
    </source>
</evidence>
<dbReference type="RefSeq" id="WP_094013573.1">
    <property type="nucleotide sequence ID" value="NZ_NMQW01000003.1"/>
</dbReference>
<organism evidence="4 5">
    <name type="scientific">Paenibacillus rigui</name>
    <dbReference type="NCBI Taxonomy" id="554312"/>
    <lineage>
        <taxon>Bacteria</taxon>
        <taxon>Bacillati</taxon>
        <taxon>Bacillota</taxon>
        <taxon>Bacilli</taxon>
        <taxon>Bacillales</taxon>
        <taxon>Paenibacillaceae</taxon>
        <taxon>Paenibacillus</taxon>
    </lineage>
</organism>
<dbReference type="Pfam" id="PF13229">
    <property type="entry name" value="Beta_helix"/>
    <property type="match status" value="1"/>
</dbReference>
<feature type="domain" description="Right handed beta helix" evidence="3">
    <location>
        <begin position="645"/>
        <end position="816"/>
    </location>
</feature>
<feature type="signal peptide" evidence="1">
    <location>
        <begin position="1"/>
        <end position="30"/>
    </location>
</feature>
<evidence type="ECO:0000259" key="2">
    <source>
        <dbReference type="Pfam" id="PF07833"/>
    </source>
</evidence>
<dbReference type="InterPro" id="IPR039448">
    <property type="entry name" value="Beta_helix"/>
</dbReference>
<dbReference type="SUPFAM" id="SSF55383">
    <property type="entry name" value="Copper amine oxidase, domain N"/>
    <property type="match status" value="1"/>
</dbReference>
<dbReference type="InterPro" id="IPR036582">
    <property type="entry name" value="Mao_N_sf"/>
</dbReference>
<evidence type="ECO:0008006" key="6">
    <source>
        <dbReference type="Google" id="ProtNLM"/>
    </source>
</evidence>
<name>A0A229UVM4_9BACL</name>
<dbReference type="AlphaFoldDB" id="A0A229UVM4"/>
<accession>A0A229UVM4</accession>
<dbReference type="Gene3D" id="2.160.20.10">
    <property type="entry name" value="Single-stranded right-handed beta-helix, Pectin lyase-like"/>
    <property type="match status" value="2"/>
</dbReference>
<dbReference type="InterPro" id="IPR006626">
    <property type="entry name" value="PbH1"/>
</dbReference>
<dbReference type="OrthoDB" id="2666681at2"/>
<evidence type="ECO:0000313" key="4">
    <source>
        <dbReference type="EMBL" id="OXM87647.1"/>
    </source>
</evidence>
<dbReference type="InterPro" id="IPR011050">
    <property type="entry name" value="Pectin_lyase_fold/virulence"/>
</dbReference>
<feature type="domain" description="Copper amine oxidase-like N-terminal" evidence="2">
    <location>
        <begin position="870"/>
        <end position="958"/>
    </location>
</feature>
<evidence type="ECO:0000259" key="3">
    <source>
        <dbReference type="Pfam" id="PF13229"/>
    </source>
</evidence>
<dbReference type="SMART" id="SM00710">
    <property type="entry name" value="PbH1"/>
    <property type="match status" value="8"/>
</dbReference>
<dbReference type="Gene3D" id="3.30.457.10">
    <property type="entry name" value="Copper amine oxidase-like, N-terminal domain"/>
    <property type="match status" value="1"/>
</dbReference>
<evidence type="ECO:0000313" key="5">
    <source>
        <dbReference type="Proteomes" id="UP000215509"/>
    </source>
</evidence>
<dbReference type="InterPro" id="IPR012334">
    <property type="entry name" value="Pectin_lyas_fold"/>
</dbReference>
<protein>
    <recommendedName>
        <fullName evidence="6">Copper amine oxidase</fullName>
    </recommendedName>
</protein>
<dbReference type="InterPro" id="IPR012854">
    <property type="entry name" value="Cu_amine_oxidase-like_N"/>
</dbReference>
<dbReference type="Pfam" id="PF07833">
    <property type="entry name" value="Cu_amine_oxidN1"/>
    <property type="match status" value="1"/>
</dbReference>
<keyword evidence="5" id="KW-1185">Reference proteome</keyword>
<feature type="chain" id="PRO_5012669291" description="Copper amine oxidase" evidence="1">
    <location>
        <begin position="31"/>
        <end position="995"/>
    </location>
</feature>
<comment type="caution">
    <text evidence="4">The sequence shown here is derived from an EMBL/GenBank/DDBJ whole genome shotgun (WGS) entry which is preliminary data.</text>
</comment>
<dbReference type="EMBL" id="NMQW01000003">
    <property type="protein sequence ID" value="OXM87647.1"/>
    <property type="molecule type" value="Genomic_DNA"/>
</dbReference>
<dbReference type="SUPFAM" id="SSF51126">
    <property type="entry name" value="Pectin lyase-like"/>
    <property type="match status" value="2"/>
</dbReference>
<sequence>MRDFVTIKHLILLIVISLVLNNLTSLLVQAADHAESMLSEDFGEYINNMPIPNTQPSPWQEIGNQNEGTKVIVNGSENYGWVKSTNAGSDKAKPTYVKNKTLVFKNGAKYSLEGRIKVQTVGGGGLFFALSAFNGNDRITDIAPIRFASGNQVQNANGQKIADYMLGEWYNIALELDFTTGTQKKYTISLNGKQYGPYNFPSNVQIDTYTVKYLAITASRNTTTTAETEALIDYIRVAPKYNYAFPEPIASWDENVKAGQREAANKLMKDINNAISSGQKTFMIPAGNYRFNNSTKFYFKQLLDFTIEANGEVTFWNEAPASQAIYFDQCKNVTLKGITIDYDPLPTSQGDVIEINTVNKYIVVRIDDGFPILDDSWIQGTAGNNMRAIFYAADGSRQKGMMDWAKTIERVEGKTNEFRVRFVNNAIFNNNCNIVIGDKYIFAWNRGIVIYSTNSEKMTFEDITIYASPGFGVHELYGNGGNTYKRIKMIRRPGTKRFLVSNTDAFHSWMVKNGPLVEDSEFSHAGDDLSNVHGFFSMVYDQPAPDEIRVVTVNIVDFLKGSSVDFYDFESLKYLDRAEIIDMKQIEDPTLIENAKKFNTLARMQTGYDVTNLYRGSMYTLKLDKPVKVRTFDMLNSQDQMGKGAVFRNNYYHDGFANGVRVISTNAIVENNRIERTAHAGVLVSGKRYWMESAIPSNVLVKGNQISDTNILLSNRHYLIGGITVLNDTDILSKEKPSSNIDIIGNTITNPSLVGIYMSNARNSRIEGNRVIHPYSDPTPNNQGTVYGFHPAPSYGIYVTAATNITLFNNKVEGMPATMSGDIGIADYTDGIIYVSAYILNKIDNAVVMYNGSGDAYVNGTRTQIDGGSTDKSPVFAGGIAFVPAKFVSEKLGASVQWNGSNTSMSISYKDKNIVLNEGDTNMVVNGQTMDMGVVPLKAGTELLIPVEQLAEALGKSYVKDDKGLIMIGNTIDFTNESAVVDEIVKLYSYGGMRG</sequence>
<proteinExistence type="predicted"/>